<dbReference type="Proteomes" id="UP001500957">
    <property type="component" value="Unassembled WGS sequence"/>
</dbReference>
<dbReference type="InterPro" id="IPR050766">
    <property type="entry name" value="Bact_Lucif_Oxidored"/>
</dbReference>
<evidence type="ECO:0000256" key="3">
    <source>
        <dbReference type="ARBA" id="ARBA00023002"/>
    </source>
</evidence>
<reference evidence="7" key="1">
    <citation type="journal article" date="2019" name="Int. J. Syst. Evol. Microbiol.">
        <title>The Global Catalogue of Microorganisms (GCM) 10K type strain sequencing project: providing services to taxonomists for standard genome sequencing and annotation.</title>
        <authorList>
            <consortium name="The Broad Institute Genomics Platform"/>
            <consortium name="The Broad Institute Genome Sequencing Center for Infectious Disease"/>
            <person name="Wu L."/>
            <person name="Ma J."/>
        </authorList>
    </citation>
    <scope>NUCLEOTIDE SEQUENCE [LARGE SCALE GENOMIC DNA]</scope>
    <source>
        <strain evidence="7">JCM 10671</strain>
    </source>
</reference>
<dbReference type="PANTHER" id="PTHR30137:SF16">
    <property type="entry name" value="BLL0895 PROTEIN"/>
    <property type="match status" value="1"/>
</dbReference>
<dbReference type="InterPro" id="IPR011251">
    <property type="entry name" value="Luciferase-like_dom"/>
</dbReference>
<dbReference type="Pfam" id="PF00296">
    <property type="entry name" value="Bac_luciferase"/>
    <property type="match status" value="1"/>
</dbReference>
<comment type="caution">
    <text evidence="6">The sequence shown here is derived from an EMBL/GenBank/DDBJ whole genome shotgun (WGS) entry which is preliminary data.</text>
</comment>
<evidence type="ECO:0000313" key="6">
    <source>
        <dbReference type="EMBL" id="GAA0603904.1"/>
    </source>
</evidence>
<evidence type="ECO:0000256" key="4">
    <source>
        <dbReference type="ARBA" id="ARBA00023033"/>
    </source>
</evidence>
<dbReference type="InterPro" id="IPR036661">
    <property type="entry name" value="Luciferase-like_sf"/>
</dbReference>
<organism evidence="6 7">
    <name type="scientific">Sporichthya brevicatena</name>
    <dbReference type="NCBI Taxonomy" id="171442"/>
    <lineage>
        <taxon>Bacteria</taxon>
        <taxon>Bacillati</taxon>
        <taxon>Actinomycetota</taxon>
        <taxon>Actinomycetes</taxon>
        <taxon>Sporichthyales</taxon>
        <taxon>Sporichthyaceae</taxon>
        <taxon>Sporichthya</taxon>
    </lineage>
</organism>
<sequence>MKLGMFLMPSHPPERPLADGTRWDLDVIRRADELGYTEAWVGEHFTVAWEPCPAPDLMIAQALMETSRIVLAPGAHLLPYHHPAELAHRVAYLDHLAQGRLMLGVGAGGIPSDWALFQVDGMAGVNRKMMWEALDILLKFWTDPDPFVFKGDFWTVTRPEPMLDGLMQSHIRPFQTPHPPIGIAALSPKSDTLRVCGQRGFMPLSLNLGDAYVAGHWPMVEAGATEAGRVAQRSDWRVVRDVFVADTDEEAIGWAAASMGRMADEYVLPVLRSFGMISLVKHDPDVPDEDVNGDYLARNCWLVGTPDTVVSRIERLAATTGGFGTLLQLGYDYLDDPGPWFRSMELMANEVMPRVAHL</sequence>
<keyword evidence="4" id="KW-0503">Monooxygenase</keyword>
<evidence type="ECO:0000256" key="1">
    <source>
        <dbReference type="ARBA" id="ARBA00010426"/>
    </source>
</evidence>
<dbReference type="PANTHER" id="PTHR30137">
    <property type="entry name" value="LUCIFERASE-LIKE MONOOXYGENASE"/>
    <property type="match status" value="1"/>
</dbReference>
<keyword evidence="2" id="KW-0285">Flavoprotein</keyword>
<dbReference type="Gene3D" id="3.20.20.30">
    <property type="entry name" value="Luciferase-like domain"/>
    <property type="match status" value="1"/>
</dbReference>
<gene>
    <name evidence="6" type="ORF">GCM10009547_02000</name>
</gene>
<evidence type="ECO:0000259" key="5">
    <source>
        <dbReference type="Pfam" id="PF00296"/>
    </source>
</evidence>
<feature type="domain" description="Luciferase-like" evidence="5">
    <location>
        <begin position="1"/>
        <end position="319"/>
    </location>
</feature>
<keyword evidence="7" id="KW-1185">Reference proteome</keyword>
<name>A0ABP3R6W5_9ACTN</name>
<proteinExistence type="inferred from homology"/>
<dbReference type="SUPFAM" id="SSF51679">
    <property type="entry name" value="Bacterial luciferase-like"/>
    <property type="match status" value="1"/>
</dbReference>
<dbReference type="RefSeq" id="WP_344600640.1">
    <property type="nucleotide sequence ID" value="NZ_BAAAHE010000002.1"/>
</dbReference>
<protein>
    <submittedName>
        <fullName evidence="6">LLM class flavin-dependent oxidoreductase</fullName>
    </submittedName>
</protein>
<evidence type="ECO:0000256" key="2">
    <source>
        <dbReference type="ARBA" id="ARBA00022630"/>
    </source>
</evidence>
<comment type="similarity">
    <text evidence="1">Belongs to the bacterial luciferase oxidoreductase family.</text>
</comment>
<dbReference type="EMBL" id="BAAAHE010000002">
    <property type="protein sequence ID" value="GAA0603904.1"/>
    <property type="molecule type" value="Genomic_DNA"/>
</dbReference>
<keyword evidence="3" id="KW-0560">Oxidoreductase</keyword>
<evidence type="ECO:0000313" key="7">
    <source>
        <dbReference type="Proteomes" id="UP001500957"/>
    </source>
</evidence>
<accession>A0ABP3R6W5</accession>